<comment type="similarity">
    <text evidence="5">Belongs to the UbiX/PAD1 family.</text>
</comment>
<dbReference type="InterPro" id="IPR036551">
    <property type="entry name" value="Flavin_trans-like"/>
</dbReference>
<feature type="binding site" evidence="5">
    <location>
        <position position="36"/>
    </location>
    <ligand>
        <name>FMN</name>
        <dbReference type="ChEBI" id="CHEBI:58210"/>
    </ligand>
</feature>
<dbReference type="Pfam" id="PF02441">
    <property type="entry name" value="Flavoprotein"/>
    <property type="match status" value="1"/>
</dbReference>
<comment type="function">
    <text evidence="5">Flavin prenyltransferase that catalyzes the synthesis of the prenylated FMN cofactor (prenyl-FMN) for 4-hydroxy-3-polyprenylbenzoic acid decarboxylase UbiD. The prenyltransferase is metal-independent and links a dimethylallyl moiety from dimethylallyl monophosphate (DMAP) to the flavin N5 and C6 atoms of FMN.</text>
</comment>
<keyword evidence="4 5" id="KW-0808">Transferase</keyword>
<dbReference type="AlphaFoldDB" id="A0A1T4LN65"/>
<keyword evidence="2 5" id="KW-0285">Flavoprotein</keyword>
<evidence type="ECO:0000256" key="4">
    <source>
        <dbReference type="ARBA" id="ARBA00022679"/>
    </source>
</evidence>
<evidence type="ECO:0000256" key="1">
    <source>
        <dbReference type="ARBA" id="ARBA00022602"/>
    </source>
</evidence>
<evidence type="ECO:0000256" key="3">
    <source>
        <dbReference type="ARBA" id="ARBA00022643"/>
    </source>
</evidence>
<organism evidence="7 8">
    <name type="scientific">Fibrobacter intestinalis</name>
    <dbReference type="NCBI Taxonomy" id="28122"/>
    <lineage>
        <taxon>Bacteria</taxon>
        <taxon>Pseudomonadati</taxon>
        <taxon>Fibrobacterota</taxon>
        <taxon>Fibrobacteria</taxon>
        <taxon>Fibrobacterales</taxon>
        <taxon>Fibrobacteraceae</taxon>
        <taxon>Fibrobacter</taxon>
    </lineage>
</organism>
<feature type="domain" description="Flavoprotein" evidence="6">
    <location>
        <begin position="3"/>
        <end position="170"/>
    </location>
</feature>
<evidence type="ECO:0000256" key="5">
    <source>
        <dbReference type="HAMAP-Rule" id="MF_01984"/>
    </source>
</evidence>
<dbReference type="HAMAP" id="MF_01984">
    <property type="entry name" value="ubiX_pad"/>
    <property type="match status" value="1"/>
</dbReference>
<name>A0A1T4LN65_9BACT</name>
<dbReference type="SUPFAM" id="SSF52507">
    <property type="entry name" value="Homo-oligomeric flavin-containing Cys decarboxylases, HFCD"/>
    <property type="match status" value="1"/>
</dbReference>
<dbReference type="Proteomes" id="UP000190449">
    <property type="component" value="Unassembled WGS sequence"/>
</dbReference>
<reference evidence="7 8" key="1">
    <citation type="submission" date="2017-02" db="EMBL/GenBank/DDBJ databases">
        <authorList>
            <person name="Peterson S.W."/>
        </authorList>
    </citation>
    <scope>NUCLEOTIDE SEQUENCE [LARGE SCALE GENOMIC DNA]</scope>
    <source>
        <strain evidence="7 8">ATCC 43854</strain>
    </source>
</reference>
<dbReference type="STRING" id="28122.SAMN02745108_00956"/>
<feature type="binding site" evidence="5">
    <location>
        <position position="119"/>
    </location>
    <ligand>
        <name>FMN</name>
        <dbReference type="ChEBI" id="CHEBI:58210"/>
    </ligand>
</feature>
<comment type="catalytic activity">
    <reaction evidence="5">
        <text>dimethylallyl phosphate + FMNH2 = prenylated FMNH2 + phosphate</text>
        <dbReference type="Rhea" id="RHEA:37743"/>
        <dbReference type="ChEBI" id="CHEBI:43474"/>
        <dbReference type="ChEBI" id="CHEBI:57618"/>
        <dbReference type="ChEBI" id="CHEBI:87467"/>
        <dbReference type="ChEBI" id="CHEBI:88052"/>
        <dbReference type="EC" id="2.5.1.129"/>
    </reaction>
</comment>
<evidence type="ECO:0000313" key="8">
    <source>
        <dbReference type="Proteomes" id="UP000190449"/>
    </source>
</evidence>
<dbReference type="RefSeq" id="WP_078775987.1">
    <property type="nucleotide sequence ID" value="NZ_FUWU01000012.1"/>
</dbReference>
<dbReference type="Gene3D" id="3.40.50.1950">
    <property type="entry name" value="Flavin prenyltransferase-like"/>
    <property type="match status" value="1"/>
</dbReference>
<keyword evidence="1 5" id="KW-0637">Prenyltransferase</keyword>
<comment type="caution">
    <text evidence="5">Lacks conserved residue(s) required for the propagation of feature annotation.</text>
</comment>
<sequence>MSRFVLGVTGASGAIYAARTLWHLQKMGYSVTLIQTTAGKTVANYEGMSEALNQADAILNIDDFFAGCASGNSNFAGMAIVPCSMGSLGKIANGIADNLLTRTADVCLKERRPLVVVPREMPYNLIHIKNMERLTLAGAVVIPASPHFYSHAATIENLVDTVVSKILRHLNVPNQIVPEWGSAK</sequence>
<dbReference type="InterPro" id="IPR003382">
    <property type="entry name" value="Flavoprotein"/>
</dbReference>
<evidence type="ECO:0000256" key="2">
    <source>
        <dbReference type="ARBA" id="ARBA00022630"/>
    </source>
</evidence>
<dbReference type="NCBIfam" id="TIGR00421">
    <property type="entry name" value="ubiX_pad"/>
    <property type="match status" value="1"/>
</dbReference>
<dbReference type="InterPro" id="IPR004507">
    <property type="entry name" value="UbiX-like"/>
</dbReference>
<feature type="binding site" evidence="5">
    <location>
        <position position="149"/>
    </location>
    <ligand>
        <name>dimethylallyl phosphate</name>
        <dbReference type="ChEBI" id="CHEBI:88052"/>
    </ligand>
</feature>
<dbReference type="EC" id="2.5.1.129" evidence="5"/>
<feature type="binding site" evidence="5">
    <location>
        <begin position="10"/>
        <end position="12"/>
    </location>
    <ligand>
        <name>FMN</name>
        <dbReference type="ChEBI" id="CHEBI:58210"/>
    </ligand>
</feature>
<dbReference type="EMBL" id="FUWU01000012">
    <property type="protein sequence ID" value="SJZ56143.1"/>
    <property type="molecule type" value="Genomic_DNA"/>
</dbReference>
<evidence type="ECO:0000313" key="7">
    <source>
        <dbReference type="EMBL" id="SJZ56143.1"/>
    </source>
</evidence>
<gene>
    <name evidence="5" type="primary">ubiX</name>
    <name evidence="7" type="ORF">SAMN02745108_00956</name>
</gene>
<evidence type="ECO:0000259" key="6">
    <source>
        <dbReference type="Pfam" id="PF02441"/>
    </source>
</evidence>
<feature type="binding site" evidence="5">
    <location>
        <position position="165"/>
    </location>
    <ligand>
        <name>dimethylallyl phosphate</name>
        <dbReference type="ChEBI" id="CHEBI:88052"/>
    </ligand>
</feature>
<accession>A0A1T4LN65</accession>
<dbReference type="GO" id="GO:0106141">
    <property type="term" value="F:flavin prenyltransferase activity"/>
    <property type="evidence" value="ECO:0007669"/>
    <property type="project" value="UniProtKB-EC"/>
</dbReference>
<feature type="binding site" evidence="5">
    <location>
        <begin position="84"/>
        <end position="87"/>
    </location>
    <ligand>
        <name>FMN</name>
        <dbReference type="ChEBI" id="CHEBI:58210"/>
    </ligand>
</feature>
<keyword evidence="3 5" id="KW-0288">FMN</keyword>
<protein>
    <recommendedName>
        <fullName evidence="5">Flavin prenyltransferase UbiX</fullName>
        <ecNumber evidence="5">2.5.1.129</ecNumber>
    </recommendedName>
</protein>
<proteinExistence type="inferred from homology"/>